<accession>A0AAD9IL55</accession>
<dbReference type="PANTHER" id="PTHR48023">
    <property type="entry name" value="D-XYLOSE-PROTON SYMPORTER-LIKE 2"/>
    <property type="match status" value="1"/>
</dbReference>
<dbReference type="InterPro" id="IPR005829">
    <property type="entry name" value="Sugar_transporter_CS"/>
</dbReference>
<dbReference type="InterPro" id="IPR050820">
    <property type="entry name" value="MFS_Sugar_Transporter"/>
</dbReference>
<evidence type="ECO:0000256" key="2">
    <source>
        <dbReference type="ARBA" id="ARBA00010992"/>
    </source>
</evidence>
<feature type="transmembrane region" description="Helical" evidence="7">
    <location>
        <begin position="289"/>
        <end position="311"/>
    </location>
</feature>
<dbReference type="PRINTS" id="PR00171">
    <property type="entry name" value="SUGRTRNSPORT"/>
</dbReference>
<dbReference type="GO" id="GO:1904659">
    <property type="term" value="P:D-glucose transmembrane transport"/>
    <property type="evidence" value="ECO:0007669"/>
    <property type="project" value="TreeGrafter"/>
</dbReference>
<feature type="domain" description="Major facilitator superfamily (MFS) profile" evidence="8">
    <location>
        <begin position="42"/>
        <end position="472"/>
    </location>
</feature>
<keyword evidence="3" id="KW-0813">Transport</keyword>
<evidence type="ECO:0000313" key="9">
    <source>
        <dbReference type="EMBL" id="KAK2078217.1"/>
    </source>
</evidence>
<feature type="transmembrane region" description="Helical" evidence="7">
    <location>
        <begin position="353"/>
        <end position="372"/>
    </location>
</feature>
<dbReference type="SUPFAM" id="SSF103473">
    <property type="entry name" value="MFS general substrate transporter"/>
    <property type="match status" value="1"/>
</dbReference>
<feature type="transmembrane region" description="Helical" evidence="7">
    <location>
        <begin position="39"/>
        <end position="55"/>
    </location>
</feature>
<evidence type="ECO:0000256" key="5">
    <source>
        <dbReference type="ARBA" id="ARBA00022989"/>
    </source>
</evidence>
<dbReference type="AlphaFoldDB" id="A0AAD9IL55"/>
<protein>
    <recommendedName>
        <fullName evidence="8">Major facilitator superfamily (MFS) profile domain-containing protein</fullName>
    </recommendedName>
</protein>
<dbReference type="InterPro" id="IPR036259">
    <property type="entry name" value="MFS_trans_sf"/>
</dbReference>
<dbReference type="InterPro" id="IPR003663">
    <property type="entry name" value="Sugar/inositol_transpt"/>
</dbReference>
<evidence type="ECO:0000256" key="3">
    <source>
        <dbReference type="ARBA" id="ARBA00022448"/>
    </source>
</evidence>
<dbReference type="PANTHER" id="PTHR48023:SF4">
    <property type="entry name" value="D-XYLOSE-PROTON SYMPORTER-LIKE 2"/>
    <property type="match status" value="1"/>
</dbReference>
<keyword evidence="10" id="KW-1185">Reference proteome</keyword>
<dbReference type="Gene3D" id="1.20.1250.20">
    <property type="entry name" value="MFS general substrate transporter like domains"/>
    <property type="match status" value="1"/>
</dbReference>
<dbReference type="GO" id="GO:0016020">
    <property type="term" value="C:membrane"/>
    <property type="evidence" value="ECO:0007669"/>
    <property type="project" value="UniProtKB-SubCell"/>
</dbReference>
<name>A0AAD9IL55_PROWI</name>
<evidence type="ECO:0000256" key="6">
    <source>
        <dbReference type="ARBA" id="ARBA00023136"/>
    </source>
</evidence>
<evidence type="ECO:0000313" key="10">
    <source>
        <dbReference type="Proteomes" id="UP001255856"/>
    </source>
</evidence>
<dbReference type="InterPro" id="IPR005828">
    <property type="entry name" value="MFS_sugar_transport-like"/>
</dbReference>
<organism evidence="9 10">
    <name type="scientific">Prototheca wickerhamii</name>
    <dbReference type="NCBI Taxonomy" id="3111"/>
    <lineage>
        <taxon>Eukaryota</taxon>
        <taxon>Viridiplantae</taxon>
        <taxon>Chlorophyta</taxon>
        <taxon>core chlorophytes</taxon>
        <taxon>Trebouxiophyceae</taxon>
        <taxon>Chlorellales</taxon>
        <taxon>Chlorellaceae</taxon>
        <taxon>Prototheca</taxon>
    </lineage>
</organism>
<keyword evidence="5 7" id="KW-1133">Transmembrane helix</keyword>
<comment type="subcellular location">
    <subcellularLocation>
        <location evidence="1">Membrane</location>
        <topology evidence="1">Multi-pass membrane protein</topology>
    </subcellularLocation>
</comment>
<proteinExistence type="inferred from homology"/>
<feature type="transmembrane region" description="Helical" evidence="7">
    <location>
        <begin position="179"/>
        <end position="196"/>
    </location>
</feature>
<comment type="caution">
    <text evidence="9">The sequence shown here is derived from an EMBL/GenBank/DDBJ whole genome shotgun (WGS) entry which is preliminary data.</text>
</comment>
<sequence length="472" mass="49735">MEEQDYHPPVSFDIECVPTDGAISASTVLHNEPVRWRRAFLIFIFPALGGLLYGFDVGASSGALVSLTSADVSGTAWYALTALQEGMVVGASLFGALAGSVLAFVSADLLGRRGELLLASLLFALGSLGTLAAWSFGGVLLARCVYGLGIGYGMHAAPAYIAETAPACARGLFISLKEALVVTGVMLGYAAGYVWIERRGGWRAMYGVAVAPALALSRLHGAAVSKETVARELAEMELALADAGVAHEPVPTEEGGAAHGHRARASRKPGLLESLVELTRPRYRRPLQIGVSLMVFQQITGQPSVLYYAASTFQAAGFKGSEAATGISIVLGLFKMLMTLVAVATVDRLGRRPLLLGGVAALTVSLFSLALASSHVMLHVSHAAAAWTSLAALLLFVGSYQLSFGPLSWLMVSEIFPLRVRGQAIAVATFCNFTSNFIVSLLLPSIREAIGPAVPETKGKTLEEIEMIWSPQ</sequence>
<dbReference type="InterPro" id="IPR020846">
    <property type="entry name" value="MFS_dom"/>
</dbReference>
<feature type="transmembrane region" description="Helical" evidence="7">
    <location>
        <begin position="75"/>
        <end position="104"/>
    </location>
</feature>
<dbReference type="PROSITE" id="PS00217">
    <property type="entry name" value="SUGAR_TRANSPORT_2"/>
    <property type="match status" value="1"/>
</dbReference>
<comment type="similarity">
    <text evidence="2">Belongs to the major facilitator superfamily. Sugar transporter (TC 2.A.1.1) family.</text>
</comment>
<dbReference type="Pfam" id="PF00083">
    <property type="entry name" value="Sugar_tr"/>
    <property type="match status" value="1"/>
</dbReference>
<evidence type="ECO:0000256" key="1">
    <source>
        <dbReference type="ARBA" id="ARBA00004141"/>
    </source>
</evidence>
<evidence type="ECO:0000256" key="7">
    <source>
        <dbReference type="SAM" id="Phobius"/>
    </source>
</evidence>
<feature type="transmembrane region" description="Helical" evidence="7">
    <location>
        <begin position="323"/>
        <end position="346"/>
    </location>
</feature>
<feature type="transmembrane region" description="Helical" evidence="7">
    <location>
        <begin position="384"/>
        <end position="412"/>
    </location>
</feature>
<feature type="transmembrane region" description="Helical" evidence="7">
    <location>
        <begin position="424"/>
        <end position="443"/>
    </location>
</feature>
<evidence type="ECO:0000256" key="4">
    <source>
        <dbReference type="ARBA" id="ARBA00022692"/>
    </source>
</evidence>
<keyword evidence="6 7" id="KW-0472">Membrane</keyword>
<evidence type="ECO:0000259" key="8">
    <source>
        <dbReference type="PROSITE" id="PS50850"/>
    </source>
</evidence>
<feature type="transmembrane region" description="Helical" evidence="7">
    <location>
        <begin position="116"/>
        <end position="136"/>
    </location>
</feature>
<dbReference type="Proteomes" id="UP001255856">
    <property type="component" value="Unassembled WGS sequence"/>
</dbReference>
<dbReference type="EMBL" id="JASFZW010000005">
    <property type="protein sequence ID" value="KAK2078217.1"/>
    <property type="molecule type" value="Genomic_DNA"/>
</dbReference>
<keyword evidence="4 7" id="KW-0812">Transmembrane</keyword>
<dbReference type="GO" id="GO:0022857">
    <property type="term" value="F:transmembrane transporter activity"/>
    <property type="evidence" value="ECO:0007669"/>
    <property type="project" value="InterPro"/>
</dbReference>
<dbReference type="PROSITE" id="PS00216">
    <property type="entry name" value="SUGAR_TRANSPORT_1"/>
    <property type="match status" value="2"/>
</dbReference>
<gene>
    <name evidence="9" type="ORF">QBZ16_004085</name>
</gene>
<reference evidence="9" key="1">
    <citation type="submission" date="2021-01" db="EMBL/GenBank/DDBJ databases">
        <authorList>
            <person name="Eckstrom K.M.E."/>
        </authorList>
    </citation>
    <scope>NUCLEOTIDE SEQUENCE</scope>
    <source>
        <strain evidence="9">UVCC 0001</strain>
    </source>
</reference>
<dbReference type="PROSITE" id="PS50850">
    <property type="entry name" value="MFS"/>
    <property type="match status" value="1"/>
</dbReference>